<dbReference type="Pfam" id="PF19030">
    <property type="entry name" value="TSP1_ADAMTS"/>
    <property type="match status" value="3"/>
</dbReference>
<keyword evidence="2" id="KW-0964">Secreted</keyword>
<comment type="subcellular location">
    <subcellularLocation>
        <location evidence="1">Secreted</location>
    </subcellularLocation>
</comment>
<comment type="caution">
    <text evidence="7">The sequence shown here is derived from an EMBL/GenBank/DDBJ whole genome shotgun (WGS) entry which is preliminary data.</text>
</comment>
<keyword evidence="8" id="KW-1185">Reference proteome</keyword>
<evidence type="ECO:0000256" key="1">
    <source>
        <dbReference type="ARBA" id="ARBA00004613"/>
    </source>
</evidence>
<gene>
    <name evidence="7" type="ORF">UPYG_G00276460</name>
</gene>
<evidence type="ECO:0000256" key="3">
    <source>
        <dbReference type="ARBA" id="ARBA00022729"/>
    </source>
</evidence>
<reference evidence="7 8" key="1">
    <citation type="submission" date="2024-06" db="EMBL/GenBank/DDBJ databases">
        <authorList>
            <person name="Pan Q."/>
            <person name="Wen M."/>
            <person name="Jouanno E."/>
            <person name="Zahm M."/>
            <person name="Klopp C."/>
            <person name="Cabau C."/>
            <person name="Louis A."/>
            <person name="Berthelot C."/>
            <person name="Parey E."/>
            <person name="Roest Crollius H."/>
            <person name="Montfort J."/>
            <person name="Robinson-Rechavi M."/>
            <person name="Bouchez O."/>
            <person name="Lampietro C."/>
            <person name="Lopez Roques C."/>
            <person name="Donnadieu C."/>
            <person name="Postlethwait J."/>
            <person name="Bobe J."/>
            <person name="Verreycken H."/>
            <person name="Guiguen Y."/>
        </authorList>
    </citation>
    <scope>NUCLEOTIDE SEQUENCE [LARGE SCALE GENOMIC DNA]</scope>
    <source>
        <strain evidence="7">Up_M1</strain>
        <tissue evidence="7">Testis</tissue>
    </source>
</reference>
<keyword evidence="3" id="KW-0732">Signal</keyword>
<evidence type="ECO:0000313" key="8">
    <source>
        <dbReference type="Proteomes" id="UP001557470"/>
    </source>
</evidence>
<dbReference type="InterPro" id="IPR036383">
    <property type="entry name" value="TSP1_rpt_sf"/>
</dbReference>
<dbReference type="PROSITE" id="PS50279">
    <property type="entry name" value="BPTI_KUNITZ_2"/>
    <property type="match status" value="1"/>
</dbReference>
<accession>A0ABD0WK60</accession>
<dbReference type="InterPro" id="IPR000884">
    <property type="entry name" value="TSP1_rpt"/>
</dbReference>
<feature type="domain" description="BPTI/Kunitz inhibitor" evidence="6">
    <location>
        <begin position="520"/>
        <end position="570"/>
    </location>
</feature>
<dbReference type="PRINTS" id="PR00759">
    <property type="entry name" value="BASICPTASE"/>
</dbReference>
<dbReference type="SMART" id="SM00209">
    <property type="entry name" value="TSP1"/>
    <property type="match status" value="4"/>
</dbReference>
<dbReference type="FunFam" id="2.20.100.10:FF:000001">
    <property type="entry name" value="semaphorin-5A isoform X1"/>
    <property type="match status" value="1"/>
</dbReference>
<dbReference type="PROSITE" id="PS00280">
    <property type="entry name" value="BPTI_KUNITZ_1"/>
    <property type="match status" value="1"/>
</dbReference>
<dbReference type="SMART" id="SM00131">
    <property type="entry name" value="KU"/>
    <property type="match status" value="1"/>
</dbReference>
<evidence type="ECO:0000313" key="7">
    <source>
        <dbReference type="EMBL" id="KAL0965076.1"/>
    </source>
</evidence>
<keyword evidence="4" id="KW-0677">Repeat</keyword>
<dbReference type="InterPro" id="IPR036880">
    <property type="entry name" value="Kunitz_BPTI_sf"/>
</dbReference>
<dbReference type="Gene3D" id="4.10.410.10">
    <property type="entry name" value="Pancreatic trypsin inhibitor Kunitz domain"/>
    <property type="match status" value="1"/>
</dbReference>
<dbReference type="Pfam" id="PF00090">
    <property type="entry name" value="TSP_1"/>
    <property type="match status" value="1"/>
</dbReference>
<dbReference type="Gene3D" id="2.20.100.10">
    <property type="entry name" value="Thrombospondin type-1 (TSP1) repeat"/>
    <property type="match status" value="4"/>
</dbReference>
<sequence>MREEITVPVGVLGSGYTDVLRDAEQVESIIARDLDKSLANMGILQVLVVLPLLAVPSFTLTTPSHDYWGEYGAYGPCSRPCGTGIAIRTRKCITARTDGGNNCVGPSKSYRTCNSQPCPHGSRDFREEQCAQFDHTDFQSKRYTWTPYQGASNPCELNCVPRGENFVYRHRPTVVDGTLCYVGRTDICIDGICRGVRNGEILGMDRDVEPALPVPLNTFRHRESPQYAYTHSAWSECSTPCGGGTQHRIVQCMVQGARAPHVVDDSYCVSEGLPRPASQQACNQQHCPEFSVSSFSVCSVTCGEGQQTREVVCVGPEGEHLDDHACTGLARPPSVQTCRKPTCHAHLSWHVNDFGLCTRKCGGGIRERRVVCMDLDQNPHDDNSCAPQPKPLSVEHCNTQACPEAHNVPSVHDPTGHESSLRGFVPYDPSAINRVYDSPVSTVIGPHCAQSYYGCCPDGHTAASGFGGGGCPADNCAQTQYGCCLDGVTRAQGPGSAGCTDYNPPIDHSTTVYAESNHMCHLSHDEGPCDTWTPRFYYNSATGSCTQFWYGGCDGNANNFVSRDVCQRECGGAVVTPRQPSPPARARVRVRVGLRPRVYRPRS</sequence>
<dbReference type="PANTHER" id="PTHR13723">
    <property type="entry name" value="ADAMTS A DISINTEGRIN AND METALLOPROTEASE WITH THROMBOSPONDIN MOTIFS PROTEASE"/>
    <property type="match status" value="1"/>
</dbReference>
<dbReference type="SUPFAM" id="SSF57362">
    <property type="entry name" value="BPTI-like"/>
    <property type="match status" value="1"/>
</dbReference>
<dbReference type="EMBL" id="JAGEUA010000009">
    <property type="protein sequence ID" value="KAL0965076.1"/>
    <property type="molecule type" value="Genomic_DNA"/>
</dbReference>
<dbReference type="SUPFAM" id="SSF82895">
    <property type="entry name" value="TSP-1 type 1 repeat"/>
    <property type="match status" value="4"/>
</dbReference>
<dbReference type="AlphaFoldDB" id="A0ABD0WK60"/>
<evidence type="ECO:0000256" key="2">
    <source>
        <dbReference type="ARBA" id="ARBA00022525"/>
    </source>
</evidence>
<evidence type="ECO:0000256" key="5">
    <source>
        <dbReference type="ARBA" id="ARBA00023157"/>
    </source>
</evidence>
<proteinExistence type="predicted"/>
<dbReference type="InterPro" id="IPR050439">
    <property type="entry name" value="ADAMTS_ADAMTS-like"/>
</dbReference>
<name>A0ABD0WK60_UMBPY</name>
<dbReference type="Proteomes" id="UP001557470">
    <property type="component" value="Unassembled WGS sequence"/>
</dbReference>
<dbReference type="PROSITE" id="PS50092">
    <property type="entry name" value="TSP1"/>
    <property type="match status" value="4"/>
</dbReference>
<evidence type="ECO:0000259" key="6">
    <source>
        <dbReference type="PROSITE" id="PS50279"/>
    </source>
</evidence>
<evidence type="ECO:0000256" key="4">
    <source>
        <dbReference type="ARBA" id="ARBA00022737"/>
    </source>
</evidence>
<protein>
    <recommendedName>
        <fullName evidence="6">BPTI/Kunitz inhibitor domain-containing protein</fullName>
    </recommendedName>
</protein>
<keyword evidence="5" id="KW-1015">Disulfide bond</keyword>
<dbReference type="GO" id="GO:0005576">
    <property type="term" value="C:extracellular region"/>
    <property type="evidence" value="ECO:0007669"/>
    <property type="project" value="UniProtKB-SubCell"/>
</dbReference>
<dbReference type="InterPro" id="IPR020901">
    <property type="entry name" value="Prtase_inh_Kunz-CS"/>
</dbReference>
<dbReference type="PANTHER" id="PTHR13723:SF281">
    <property type="entry name" value="PAPILIN"/>
    <property type="match status" value="1"/>
</dbReference>
<dbReference type="Pfam" id="PF00014">
    <property type="entry name" value="Kunitz_BPTI"/>
    <property type="match status" value="1"/>
</dbReference>
<dbReference type="InterPro" id="IPR002223">
    <property type="entry name" value="Kunitz_BPTI"/>
</dbReference>
<dbReference type="FunFam" id="2.20.100.10:FF:000005">
    <property type="entry name" value="ADAM metallopeptidase with thrombospondin type 1 motif 9"/>
    <property type="match status" value="3"/>
</dbReference>
<dbReference type="FunFam" id="4.10.410.10:FF:000020">
    <property type="entry name" value="Collagen, type VI, alpha 3"/>
    <property type="match status" value="1"/>
</dbReference>
<organism evidence="7 8">
    <name type="scientific">Umbra pygmaea</name>
    <name type="common">Eastern mudminnow</name>
    <dbReference type="NCBI Taxonomy" id="75934"/>
    <lineage>
        <taxon>Eukaryota</taxon>
        <taxon>Metazoa</taxon>
        <taxon>Chordata</taxon>
        <taxon>Craniata</taxon>
        <taxon>Vertebrata</taxon>
        <taxon>Euteleostomi</taxon>
        <taxon>Actinopterygii</taxon>
        <taxon>Neopterygii</taxon>
        <taxon>Teleostei</taxon>
        <taxon>Protacanthopterygii</taxon>
        <taxon>Esociformes</taxon>
        <taxon>Umbridae</taxon>
        <taxon>Umbra</taxon>
    </lineage>
</organism>